<accession>T1ITC9</accession>
<dbReference type="EC" id="2.4.1.198" evidence="2"/>
<sequence length="342" mass="38316">MVSDYFYPNIGGVETYIFHLSQCLIKRGHKVIVITHSYGNHKCVRYLTNGLKVYYLPLLVVYKQTIFPTTGLIMRTIFIREEITIVHGHGAFSALADEAMIHASNLNIKTVFTDHSLIGFADSTSIIMNKLFELILVNDDAVICVSHIGKENTILRRKLRPELVYVIPNAVEASMFMPKDDVPGSTHQEIIIIVVSRLVYRKGVGLMVELIPQMCAKYREIKFIVVGNGPMEIDLKKMIDIYELVGNVSLLGEVQNKDIGRVLTEGQIFLNTSLTENCCIAIVEASCCGLQVVSTDVGGTPEFLSSTWEEDPGRLLWLAKPNVDDLMRVLKRPLAIFNVDVL</sequence>
<comment type="pathway">
    <text evidence="1">Glycolipid biosynthesis; glycosylphosphatidylinositol-anchor biosynthesis.</text>
</comment>
<proteinExistence type="predicted"/>
<dbReference type="Pfam" id="PF08288">
    <property type="entry name" value="PIGA"/>
    <property type="match status" value="1"/>
</dbReference>
<dbReference type="PANTHER" id="PTHR45871:SF1">
    <property type="entry name" value="PHOSPHATIDYLINOSITOL N-ACETYLGLUCOSAMINYLTRANSFERASE SUBUNIT A"/>
    <property type="match status" value="1"/>
</dbReference>
<dbReference type="GO" id="GO:0017176">
    <property type="term" value="F:phosphatidylinositol N-acetylglucosaminyltransferase activity"/>
    <property type="evidence" value="ECO:0007669"/>
    <property type="project" value="UniProtKB-EC"/>
</dbReference>
<dbReference type="FunFam" id="3.40.50.2000:FF:000026">
    <property type="entry name" value="Phosphatidylinositol N-acetylglucosaminyltransferase subunit A"/>
    <property type="match status" value="1"/>
</dbReference>
<dbReference type="eggNOG" id="KOG1111">
    <property type="taxonomic scope" value="Eukaryota"/>
</dbReference>
<feature type="domain" description="Glycosyl transferase family 1" evidence="7">
    <location>
        <begin position="184"/>
        <end position="306"/>
    </location>
</feature>
<dbReference type="AlphaFoldDB" id="T1ITC9"/>
<dbReference type="EnsemblMetazoa" id="SMAR004375-RA">
    <property type="protein sequence ID" value="SMAR004375-PA"/>
    <property type="gene ID" value="SMAR004375"/>
</dbReference>
<keyword evidence="5" id="KW-0808">Transferase</keyword>
<dbReference type="Gene3D" id="3.40.50.2000">
    <property type="entry name" value="Glycogen Phosphorylase B"/>
    <property type="match status" value="2"/>
</dbReference>
<dbReference type="OMA" id="SDWYFPK"/>
<dbReference type="InterPro" id="IPR013234">
    <property type="entry name" value="PIGA_GPI_anchor_biosynthesis"/>
</dbReference>
<evidence type="ECO:0000256" key="2">
    <source>
        <dbReference type="ARBA" id="ARBA00012420"/>
    </source>
</evidence>
<evidence type="ECO:0000259" key="8">
    <source>
        <dbReference type="Pfam" id="PF08288"/>
    </source>
</evidence>
<reference evidence="10" key="1">
    <citation type="submission" date="2011-05" db="EMBL/GenBank/DDBJ databases">
        <authorList>
            <person name="Richards S.R."/>
            <person name="Qu J."/>
            <person name="Jiang H."/>
            <person name="Jhangiani S.N."/>
            <person name="Agravi P."/>
            <person name="Goodspeed R."/>
            <person name="Gross S."/>
            <person name="Mandapat C."/>
            <person name="Jackson L."/>
            <person name="Mathew T."/>
            <person name="Pu L."/>
            <person name="Thornton R."/>
            <person name="Saada N."/>
            <person name="Wilczek-Boney K.B."/>
            <person name="Lee S."/>
            <person name="Kovar C."/>
            <person name="Wu Y."/>
            <person name="Scherer S.E."/>
            <person name="Worley K.C."/>
            <person name="Muzny D.M."/>
            <person name="Gibbs R."/>
        </authorList>
    </citation>
    <scope>NUCLEOTIDE SEQUENCE</scope>
    <source>
        <strain evidence="10">Brora</strain>
    </source>
</reference>
<dbReference type="Proteomes" id="UP000014500">
    <property type="component" value="Unassembled WGS sequence"/>
</dbReference>
<evidence type="ECO:0000256" key="1">
    <source>
        <dbReference type="ARBA" id="ARBA00004687"/>
    </source>
</evidence>
<dbReference type="EMBL" id="JH431477">
    <property type="status" value="NOT_ANNOTATED_CDS"/>
    <property type="molecule type" value="Genomic_DNA"/>
</dbReference>
<name>T1ITC9_STRMM</name>
<dbReference type="InterPro" id="IPR001296">
    <property type="entry name" value="Glyco_trans_1"/>
</dbReference>
<feature type="domain" description="PIGA GPI anchor biosynthesis" evidence="8">
    <location>
        <begin position="36"/>
        <end position="122"/>
    </location>
</feature>
<dbReference type="SUPFAM" id="SSF53756">
    <property type="entry name" value="UDP-Glycosyltransferase/glycogen phosphorylase"/>
    <property type="match status" value="1"/>
</dbReference>
<keyword evidence="3" id="KW-0337">GPI-anchor biosynthesis</keyword>
<reference evidence="9" key="2">
    <citation type="submission" date="2015-02" db="UniProtKB">
        <authorList>
            <consortium name="EnsemblMetazoa"/>
        </authorList>
    </citation>
    <scope>IDENTIFICATION</scope>
</reference>
<evidence type="ECO:0000256" key="6">
    <source>
        <dbReference type="ARBA" id="ARBA00032160"/>
    </source>
</evidence>
<dbReference type="STRING" id="126957.T1ITC9"/>
<organism evidence="9 10">
    <name type="scientific">Strigamia maritima</name>
    <name type="common">European centipede</name>
    <name type="synonym">Geophilus maritimus</name>
    <dbReference type="NCBI Taxonomy" id="126957"/>
    <lineage>
        <taxon>Eukaryota</taxon>
        <taxon>Metazoa</taxon>
        <taxon>Ecdysozoa</taxon>
        <taxon>Arthropoda</taxon>
        <taxon>Myriapoda</taxon>
        <taxon>Chilopoda</taxon>
        <taxon>Pleurostigmophora</taxon>
        <taxon>Geophilomorpha</taxon>
        <taxon>Linotaeniidae</taxon>
        <taxon>Strigamia</taxon>
    </lineage>
</organism>
<dbReference type="PANTHER" id="PTHR45871">
    <property type="entry name" value="N-ACETYLGLUCOSAMINYL-PHOSPHATIDYLINOSITOL BIOSYNTHETIC PROTEIN"/>
    <property type="match status" value="1"/>
</dbReference>
<dbReference type="GO" id="GO:0000506">
    <property type="term" value="C:glycosylphosphatidylinositol-N-acetylglucosaminyltransferase (GPI-GnT) complex"/>
    <property type="evidence" value="ECO:0007669"/>
    <property type="project" value="TreeGrafter"/>
</dbReference>
<evidence type="ECO:0000256" key="4">
    <source>
        <dbReference type="ARBA" id="ARBA00022676"/>
    </source>
</evidence>
<keyword evidence="4" id="KW-0328">Glycosyltransferase</keyword>
<evidence type="ECO:0000256" key="3">
    <source>
        <dbReference type="ARBA" id="ARBA00022502"/>
    </source>
</evidence>
<evidence type="ECO:0000313" key="9">
    <source>
        <dbReference type="EnsemblMetazoa" id="SMAR004375-PA"/>
    </source>
</evidence>
<evidence type="ECO:0000313" key="10">
    <source>
        <dbReference type="Proteomes" id="UP000014500"/>
    </source>
</evidence>
<dbReference type="HOGENOM" id="CLU_009583_19_1_1"/>
<evidence type="ECO:0000256" key="5">
    <source>
        <dbReference type="ARBA" id="ARBA00022679"/>
    </source>
</evidence>
<dbReference type="PhylomeDB" id="T1ITC9"/>
<dbReference type="Pfam" id="PF00534">
    <property type="entry name" value="Glycos_transf_1"/>
    <property type="match status" value="1"/>
</dbReference>
<dbReference type="GO" id="GO:0006506">
    <property type="term" value="P:GPI anchor biosynthetic process"/>
    <property type="evidence" value="ECO:0007669"/>
    <property type="project" value="UniProtKB-KW"/>
</dbReference>
<evidence type="ECO:0000259" key="7">
    <source>
        <dbReference type="Pfam" id="PF00534"/>
    </source>
</evidence>
<keyword evidence="10" id="KW-1185">Reference proteome</keyword>
<protein>
    <recommendedName>
        <fullName evidence="2">phosphatidylinositol N-acetylglucosaminyltransferase</fullName>
        <ecNumber evidence="2">2.4.1.198</ecNumber>
    </recommendedName>
    <alternativeName>
        <fullName evidence="6">GlcNAc-PI synthesis protein</fullName>
    </alternativeName>
</protein>